<evidence type="ECO:0000313" key="3">
    <source>
        <dbReference type="Proteomes" id="UP001152799"/>
    </source>
</evidence>
<dbReference type="PANTHER" id="PTHR10773:SF19">
    <property type="match status" value="1"/>
</dbReference>
<name>A0A9N9MH49_9CUCU</name>
<dbReference type="AlphaFoldDB" id="A0A9N9MH49"/>
<dbReference type="PANTHER" id="PTHR10773">
    <property type="entry name" value="DNA-DIRECTED RNA POLYMERASES I, II, AND III SUBUNIT RPABC2"/>
    <property type="match status" value="1"/>
</dbReference>
<organism evidence="2 3">
    <name type="scientific">Ceutorhynchus assimilis</name>
    <name type="common">cabbage seed weevil</name>
    <dbReference type="NCBI Taxonomy" id="467358"/>
    <lineage>
        <taxon>Eukaryota</taxon>
        <taxon>Metazoa</taxon>
        <taxon>Ecdysozoa</taxon>
        <taxon>Arthropoda</taxon>
        <taxon>Hexapoda</taxon>
        <taxon>Insecta</taxon>
        <taxon>Pterygota</taxon>
        <taxon>Neoptera</taxon>
        <taxon>Endopterygota</taxon>
        <taxon>Coleoptera</taxon>
        <taxon>Polyphaga</taxon>
        <taxon>Cucujiformia</taxon>
        <taxon>Curculionidae</taxon>
        <taxon>Ceutorhynchinae</taxon>
        <taxon>Ceutorhynchus</taxon>
    </lineage>
</organism>
<proteinExistence type="predicted"/>
<dbReference type="EMBL" id="OU892278">
    <property type="protein sequence ID" value="CAG9764708.1"/>
    <property type="molecule type" value="Genomic_DNA"/>
</dbReference>
<sequence>MLNMIDTIDKEDSMLPSIYGLDEHVNFEIDSNDNDMNGDSNANASDSQNEIVLEIIDINEDGQETILNKESVTLPEDETQTQHVNETIMAEENNNILENVDTNTPTRKRKRNPNGWKQNIRKENRQHGKEYINTKGKLVAHKSVKTTGCKTEKCSFKCEEKITVIDRENINRKFWSLGDEIKNHFYSKHIRRYPAIRKRTKNENSRKTYSYDYFLYVSGLKIKVCQEFFLNTLNISKSRVYYFFQKVESPKSNVPRAPITGKHQKKVVPDEDKEKVRNHISSFPLVESHYCRQNSSKKYLEQNLNIQRMYDLYKTTVENPVKFHLYKSIFNKEYNISFFKPKKDLCDKCEGFKVNRNASTEEKMEYEEHLKRKNIGRQERQRDREAYIDDDTVGIITFDLENTFSLPKANISNFFYKMKLCCYNLTAHLDKTKVVYNAIWHELICGRAGVHIANAIIRILKRVIEDNPQLEKIILWSDSCVPQNRNSILSFALQYFLNSPESGNLRRIEQKFGEPGHGNVQEVDAAHSCIERFIKNLEIWSPLTLVRILLKIPNTWKLKFSVLQMKPADYKNYQLLSGTFNYNEIPYTKLKHIIYDKRSIFNVKFKTSFEGESSEVRLVPLKKYRHNNHVGIEFPTSIPNINLAVKINDAKRKHLLEMMDYMPEDERIFYKNLMPTEKTAANKQIMVKKTNKPSKVGNKKPKKKGIASTSKK</sequence>
<keyword evidence="3" id="KW-1185">Reference proteome</keyword>
<protein>
    <submittedName>
        <fullName evidence="2">Uncharacterized protein</fullName>
    </submittedName>
</protein>
<evidence type="ECO:0000313" key="2">
    <source>
        <dbReference type="EMBL" id="CAG9764708.1"/>
    </source>
</evidence>
<feature type="region of interest" description="Disordered" evidence="1">
    <location>
        <begin position="102"/>
        <end position="121"/>
    </location>
</feature>
<evidence type="ECO:0000256" key="1">
    <source>
        <dbReference type="SAM" id="MobiDB-lite"/>
    </source>
</evidence>
<reference evidence="2" key="1">
    <citation type="submission" date="2022-01" db="EMBL/GenBank/DDBJ databases">
        <authorList>
            <person name="King R."/>
        </authorList>
    </citation>
    <scope>NUCLEOTIDE SEQUENCE</scope>
</reference>
<feature type="compositionally biased region" description="Basic residues" evidence="1">
    <location>
        <begin position="689"/>
        <end position="712"/>
    </location>
</feature>
<feature type="region of interest" description="Disordered" evidence="1">
    <location>
        <begin position="683"/>
        <end position="712"/>
    </location>
</feature>
<dbReference type="Proteomes" id="UP001152799">
    <property type="component" value="Chromosome 2"/>
</dbReference>
<dbReference type="OrthoDB" id="6766586at2759"/>
<gene>
    <name evidence="2" type="ORF">CEUTPL_LOCUS5340</name>
</gene>
<accession>A0A9N9MH49</accession>